<keyword evidence="4 9" id="KW-0808">Transferase</keyword>
<dbReference type="SUPFAM" id="SSF53383">
    <property type="entry name" value="PLP-dependent transferases"/>
    <property type="match status" value="1"/>
</dbReference>
<evidence type="ECO:0000256" key="5">
    <source>
        <dbReference type="ARBA" id="ARBA00022898"/>
    </source>
</evidence>
<keyword evidence="9" id="KW-0614">Plasmid</keyword>
<comment type="cofactor">
    <cofactor evidence="1 7">
        <name>pyridoxal 5'-phosphate</name>
        <dbReference type="ChEBI" id="CHEBI:597326"/>
    </cofactor>
</comment>
<dbReference type="InterPro" id="IPR015422">
    <property type="entry name" value="PyrdxlP-dep_Trfase_small"/>
</dbReference>
<dbReference type="PANTHER" id="PTHR43643">
    <property type="entry name" value="HISTIDINOL-PHOSPHATE AMINOTRANSFERASE 2"/>
    <property type="match status" value="1"/>
</dbReference>
<sequence>MHFEVPSWCRSTTRFSRIARLVRATRPQTLFLLDQAHIEFVADGYPDGLSLLGRPNFNCVLLRTFSKAYGLAGLRIGYAICSEGNRTGGRKGEAPFNVNAAAQMAAIAALSDQEWMKSAVTRVVAERGRLASRLSALGLRVADSQTNFLFFRTAMPGTTLAESLLKDGIVVKPWREAGYTNWSRVYRGDTGGKRSLPGFGRKHHRRFAHRDEFL</sequence>
<comment type="pathway">
    <text evidence="6">Amino-acid biosynthesis.</text>
</comment>
<evidence type="ECO:0000256" key="2">
    <source>
        <dbReference type="ARBA" id="ARBA00007970"/>
    </source>
</evidence>
<evidence type="ECO:0000313" key="9">
    <source>
        <dbReference type="EMBL" id="APO77854.1"/>
    </source>
</evidence>
<evidence type="ECO:0000256" key="3">
    <source>
        <dbReference type="ARBA" id="ARBA00022576"/>
    </source>
</evidence>
<dbReference type="InterPro" id="IPR050106">
    <property type="entry name" value="HistidinolP_aminotransfase"/>
</dbReference>
<name>A0A1L5PCL7_RHIET</name>
<dbReference type="AlphaFoldDB" id="A0A1L5PCL7"/>
<evidence type="ECO:0000256" key="4">
    <source>
        <dbReference type="ARBA" id="ARBA00022679"/>
    </source>
</evidence>
<dbReference type="InterPro" id="IPR004839">
    <property type="entry name" value="Aminotransferase_I/II_large"/>
</dbReference>
<dbReference type="InterPro" id="IPR015421">
    <property type="entry name" value="PyrdxlP-dep_Trfase_major"/>
</dbReference>
<dbReference type="GO" id="GO:0008483">
    <property type="term" value="F:transaminase activity"/>
    <property type="evidence" value="ECO:0007669"/>
    <property type="project" value="UniProtKB-KW"/>
</dbReference>
<dbReference type="RefSeq" id="WP_074063823.1">
    <property type="nucleotide sequence ID" value="NZ_CP017244.1"/>
</dbReference>
<dbReference type="Pfam" id="PF00155">
    <property type="entry name" value="Aminotran_1_2"/>
    <property type="match status" value="1"/>
</dbReference>
<evidence type="ECO:0000256" key="6">
    <source>
        <dbReference type="ARBA" id="ARBA00029440"/>
    </source>
</evidence>
<dbReference type="GO" id="GO:0030170">
    <property type="term" value="F:pyridoxal phosphate binding"/>
    <property type="evidence" value="ECO:0007669"/>
    <property type="project" value="InterPro"/>
</dbReference>
<dbReference type="Gene3D" id="3.40.640.10">
    <property type="entry name" value="Type I PLP-dependent aspartate aminotransferase-like (Major domain)"/>
    <property type="match status" value="1"/>
</dbReference>
<dbReference type="PANTHER" id="PTHR43643:SF3">
    <property type="entry name" value="HISTIDINOL-PHOSPHATE AMINOTRANSFERASE"/>
    <property type="match status" value="1"/>
</dbReference>
<gene>
    <name evidence="9" type="ORF">AM571_PC00108</name>
</gene>
<evidence type="ECO:0000259" key="8">
    <source>
        <dbReference type="Pfam" id="PF00155"/>
    </source>
</evidence>
<protein>
    <submittedName>
        <fullName evidence="9">Aminotransferase class1/class2 domain-containing protein</fullName>
    </submittedName>
</protein>
<evidence type="ECO:0000256" key="1">
    <source>
        <dbReference type="ARBA" id="ARBA00001933"/>
    </source>
</evidence>
<accession>A0A1L5PCL7</accession>
<geneLocation type="plasmid" evidence="10">
    <name>prsp8c3c</name>
</geneLocation>
<dbReference type="Gene3D" id="3.90.1150.10">
    <property type="entry name" value="Aspartate Aminotransferase, domain 1"/>
    <property type="match status" value="1"/>
</dbReference>
<evidence type="ECO:0000313" key="10">
    <source>
        <dbReference type="Proteomes" id="UP000185109"/>
    </source>
</evidence>
<comment type="similarity">
    <text evidence="2">Belongs to the class-II pyridoxal-phosphate-dependent aminotransferase family. Histidinol-phosphate aminotransferase subfamily.</text>
</comment>
<proteinExistence type="inferred from homology"/>
<dbReference type="EMBL" id="CP017244">
    <property type="protein sequence ID" value="APO77854.1"/>
    <property type="molecule type" value="Genomic_DNA"/>
</dbReference>
<organism evidence="9 10">
    <name type="scientific">Rhizobium etli 8C-3</name>
    <dbReference type="NCBI Taxonomy" id="538025"/>
    <lineage>
        <taxon>Bacteria</taxon>
        <taxon>Pseudomonadati</taxon>
        <taxon>Pseudomonadota</taxon>
        <taxon>Alphaproteobacteria</taxon>
        <taxon>Hyphomicrobiales</taxon>
        <taxon>Rhizobiaceae</taxon>
        <taxon>Rhizobium/Agrobacterium group</taxon>
        <taxon>Rhizobium</taxon>
    </lineage>
</organism>
<keyword evidence="5 7" id="KW-0663">Pyridoxal phosphate</keyword>
<feature type="domain" description="Aminotransferase class I/classII large" evidence="8">
    <location>
        <begin position="26"/>
        <end position="185"/>
    </location>
</feature>
<dbReference type="InterPro" id="IPR015424">
    <property type="entry name" value="PyrdxlP-dep_Trfase"/>
</dbReference>
<dbReference type="Proteomes" id="UP000185109">
    <property type="component" value="Plasmid pRsp8C3c"/>
</dbReference>
<keyword evidence="3 9" id="KW-0032">Aminotransferase</keyword>
<dbReference type="PROSITE" id="PS00599">
    <property type="entry name" value="AA_TRANSFER_CLASS_2"/>
    <property type="match status" value="1"/>
</dbReference>
<evidence type="ECO:0000256" key="7">
    <source>
        <dbReference type="RuleBase" id="RU003693"/>
    </source>
</evidence>
<reference evidence="9 10" key="1">
    <citation type="submission" date="2016-09" db="EMBL/GenBank/DDBJ databases">
        <title>The complete genome sequences of Rhizobium gallicum, symbiovars gallicum and phaseoli, symbionts associated to common bean (Phaseolus vulgaris).</title>
        <authorList>
            <person name="Bustos P."/>
            <person name="Santamaria R.I."/>
            <person name="Perez-Carrascal O.M."/>
            <person name="Juarez S."/>
            <person name="Lozano L."/>
            <person name="Martinez-Flores I."/>
            <person name="Martinez-Romero E."/>
            <person name="Cevallos M."/>
            <person name="Romero D."/>
            <person name="Davila G."/>
            <person name="Gonzalez V."/>
        </authorList>
    </citation>
    <scope>NUCLEOTIDE SEQUENCE [LARGE SCALE GENOMIC DNA]</scope>
    <source>
        <strain evidence="9 10">8C-3</strain>
        <plasmid evidence="10">Plasmid prsp8c3c</plasmid>
    </source>
</reference>
<dbReference type="InterPro" id="IPR001917">
    <property type="entry name" value="Aminotrans_II_pyridoxalP_BS"/>
</dbReference>